<dbReference type="EMBL" id="JACEIK010009272">
    <property type="protein sequence ID" value="MCE3052177.1"/>
    <property type="molecule type" value="Genomic_DNA"/>
</dbReference>
<organism evidence="1 2">
    <name type="scientific">Datura stramonium</name>
    <name type="common">Jimsonweed</name>
    <name type="synonym">Common thornapple</name>
    <dbReference type="NCBI Taxonomy" id="4076"/>
    <lineage>
        <taxon>Eukaryota</taxon>
        <taxon>Viridiplantae</taxon>
        <taxon>Streptophyta</taxon>
        <taxon>Embryophyta</taxon>
        <taxon>Tracheophyta</taxon>
        <taxon>Spermatophyta</taxon>
        <taxon>Magnoliopsida</taxon>
        <taxon>eudicotyledons</taxon>
        <taxon>Gunneridae</taxon>
        <taxon>Pentapetalae</taxon>
        <taxon>asterids</taxon>
        <taxon>lamiids</taxon>
        <taxon>Solanales</taxon>
        <taxon>Solanaceae</taxon>
        <taxon>Solanoideae</taxon>
        <taxon>Datureae</taxon>
        <taxon>Datura</taxon>
    </lineage>
</organism>
<reference evidence="1 2" key="1">
    <citation type="journal article" date="2021" name="BMC Genomics">
        <title>Datura genome reveals duplications of psychoactive alkaloid biosynthetic genes and high mutation rate following tissue culture.</title>
        <authorList>
            <person name="Rajewski A."/>
            <person name="Carter-House D."/>
            <person name="Stajich J."/>
            <person name="Litt A."/>
        </authorList>
    </citation>
    <scope>NUCLEOTIDE SEQUENCE [LARGE SCALE GENOMIC DNA]</scope>
    <source>
        <strain evidence="1">AR-01</strain>
    </source>
</reference>
<protein>
    <submittedName>
        <fullName evidence="1">Uncharacterized protein</fullName>
    </submittedName>
</protein>
<proteinExistence type="predicted"/>
<evidence type="ECO:0000313" key="1">
    <source>
        <dbReference type="EMBL" id="MCE3052177.1"/>
    </source>
</evidence>
<gene>
    <name evidence="1" type="ORF">HAX54_051753</name>
</gene>
<sequence>QQQAISRAYRNGLTKFAHVYRPVASKWEVDKIDYGNLKVRRIYFSRNEVNTEMDPSCSVS</sequence>
<feature type="non-terminal residue" evidence="1">
    <location>
        <position position="1"/>
    </location>
</feature>
<name>A0ABS8WQR4_DATST</name>
<comment type="caution">
    <text evidence="1">The sequence shown here is derived from an EMBL/GenBank/DDBJ whole genome shotgun (WGS) entry which is preliminary data.</text>
</comment>
<evidence type="ECO:0000313" key="2">
    <source>
        <dbReference type="Proteomes" id="UP000823775"/>
    </source>
</evidence>
<keyword evidence="2" id="KW-1185">Reference proteome</keyword>
<accession>A0ABS8WQR4</accession>
<dbReference type="Proteomes" id="UP000823775">
    <property type="component" value="Unassembled WGS sequence"/>
</dbReference>